<organism evidence="2 3">
    <name type="scientific">Cephalotus follicularis</name>
    <name type="common">Albany pitcher plant</name>
    <dbReference type="NCBI Taxonomy" id="3775"/>
    <lineage>
        <taxon>Eukaryota</taxon>
        <taxon>Viridiplantae</taxon>
        <taxon>Streptophyta</taxon>
        <taxon>Embryophyta</taxon>
        <taxon>Tracheophyta</taxon>
        <taxon>Spermatophyta</taxon>
        <taxon>Magnoliopsida</taxon>
        <taxon>eudicotyledons</taxon>
        <taxon>Gunneridae</taxon>
        <taxon>Pentapetalae</taxon>
        <taxon>rosids</taxon>
        <taxon>fabids</taxon>
        <taxon>Oxalidales</taxon>
        <taxon>Cephalotaceae</taxon>
        <taxon>Cephalotus</taxon>
    </lineage>
</organism>
<dbReference type="AlphaFoldDB" id="A0A1Q3DK14"/>
<keyword evidence="1" id="KW-0732">Signal</keyword>
<feature type="chain" id="PRO_5012727170" description="Zf-RVT domain-containing protein" evidence="1">
    <location>
        <begin position="16"/>
        <end position="124"/>
    </location>
</feature>
<evidence type="ECO:0000256" key="1">
    <source>
        <dbReference type="SAM" id="SignalP"/>
    </source>
</evidence>
<name>A0A1Q3DK14_CEPFO</name>
<accession>A0A1Q3DK14</accession>
<dbReference type="STRING" id="3775.A0A1Q3DK14"/>
<evidence type="ECO:0000313" key="3">
    <source>
        <dbReference type="Proteomes" id="UP000187406"/>
    </source>
</evidence>
<keyword evidence="3" id="KW-1185">Reference proteome</keyword>
<comment type="caution">
    <text evidence="2">The sequence shown here is derived from an EMBL/GenBank/DDBJ whole genome shotgun (WGS) entry which is preliminary data.</text>
</comment>
<evidence type="ECO:0000313" key="2">
    <source>
        <dbReference type="EMBL" id="GAV92860.1"/>
    </source>
</evidence>
<gene>
    <name evidence="2" type="ORF">CFOL_v3_36238</name>
</gene>
<dbReference type="Proteomes" id="UP000187406">
    <property type="component" value="Unassembled WGS sequence"/>
</dbReference>
<dbReference type="OrthoDB" id="850801at2759"/>
<dbReference type="PANTHER" id="PTHR33116">
    <property type="entry name" value="REVERSE TRANSCRIPTASE ZINC-BINDING DOMAIN-CONTAINING PROTEIN-RELATED-RELATED"/>
    <property type="match status" value="1"/>
</dbReference>
<proteinExistence type="predicted"/>
<feature type="non-terminal residue" evidence="2">
    <location>
        <position position="1"/>
    </location>
</feature>
<evidence type="ECO:0008006" key="4">
    <source>
        <dbReference type="Google" id="ProtNLM"/>
    </source>
</evidence>
<sequence>RKALSFAGRLQLVKAILVSMHTYWCSSFLLPKSTVMECERVLRKFLWGGHGRGKVNWADVCKPYMEGGLGIRNLKTWNKALLLKQIWGLLTEQSIWARWCHAYLLHNYNFWMVPARGLMSWSWR</sequence>
<reference evidence="3" key="1">
    <citation type="submission" date="2016-04" db="EMBL/GenBank/DDBJ databases">
        <title>Cephalotus genome sequencing.</title>
        <authorList>
            <person name="Fukushima K."/>
            <person name="Hasebe M."/>
            <person name="Fang X."/>
        </authorList>
    </citation>
    <scope>NUCLEOTIDE SEQUENCE [LARGE SCALE GENOMIC DNA]</scope>
    <source>
        <strain evidence="3">cv. St1</strain>
    </source>
</reference>
<dbReference type="InParanoid" id="A0A1Q3DK14"/>
<protein>
    <recommendedName>
        <fullName evidence="4">Zf-RVT domain-containing protein</fullName>
    </recommendedName>
</protein>
<dbReference type="EMBL" id="BDDD01011688">
    <property type="protein sequence ID" value="GAV92860.1"/>
    <property type="molecule type" value="Genomic_DNA"/>
</dbReference>
<dbReference type="PANTHER" id="PTHR33116:SF76">
    <property type="entry name" value="DUF4283 DOMAIN-CONTAINING PROTEIN"/>
    <property type="match status" value="1"/>
</dbReference>
<feature type="signal peptide" evidence="1">
    <location>
        <begin position="1"/>
        <end position="15"/>
    </location>
</feature>